<gene>
    <name evidence="2" type="ORF">QO019_001424</name>
</gene>
<feature type="compositionally biased region" description="Low complexity" evidence="1">
    <location>
        <begin position="111"/>
        <end position="125"/>
    </location>
</feature>
<protein>
    <submittedName>
        <fullName evidence="2">Uncharacterized protein</fullName>
    </submittedName>
</protein>
<dbReference type="Proteomes" id="UP001236795">
    <property type="component" value="Unassembled WGS sequence"/>
</dbReference>
<feature type="compositionally biased region" description="Low complexity" evidence="1">
    <location>
        <begin position="219"/>
        <end position="230"/>
    </location>
</feature>
<feature type="compositionally biased region" description="Polar residues" evidence="1">
    <location>
        <begin position="255"/>
        <end position="265"/>
    </location>
</feature>
<keyword evidence="3" id="KW-1185">Reference proteome</keyword>
<feature type="region of interest" description="Disordered" evidence="1">
    <location>
        <begin position="1"/>
        <end position="145"/>
    </location>
</feature>
<dbReference type="EMBL" id="JAUSWC010000004">
    <property type="protein sequence ID" value="MDQ0486589.1"/>
    <property type="molecule type" value="Genomic_DNA"/>
</dbReference>
<reference evidence="2 3" key="1">
    <citation type="submission" date="2023-07" db="EMBL/GenBank/DDBJ databases">
        <title>Genomic Encyclopedia of Type Strains, Phase IV (KMG-IV): sequencing the most valuable type-strain genomes for metagenomic binning, comparative biology and taxonomic classification.</title>
        <authorList>
            <person name="Goeker M."/>
        </authorList>
    </citation>
    <scope>NUCLEOTIDE SEQUENCE [LARGE SCALE GENOMIC DNA]</scope>
    <source>
        <strain evidence="2 3">DSM 40573</strain>
    </source>
</reference>
<evidence type="ECO:0000313" key="3">
    <source>
        <dbReference type="Proteomes" id="UP001236795"/>
    </source>
</evidence>
<dbReference type="RefSeq" id="WP_258902917.1">
    <property type="nucleotide sequence ID" value="NZ_JAUSWC010000004.1"/>
</dbReference>
<proteinExistence type="predicted"/>
<feature type="region of interest" description="Disordered" evidence="1">
    <location>
        <begin position="163"/>
        <end position="331"/>
    </location>
</feature>
<sequence>MTGPLDIPRSAHTTWPAGAGRPGQAPRPVGTGRSHEAPRPAGAGRPGDVPRPEGAGRSAGTPQFGGAPRPADTTATPAEGIRPVLPARRAETAVFAAPARHDATARHDETGGPAADTPRAAPPAGAGTGRAARRRQLARWKKTQRRALVATAVALVGGGITLASTERGGTDRTQASTAPDLHGMGGTAGTTDDAAGIPSVSPERTTAPPQADVRRTPARPEAAPTTTAPPSGTHTDGAAATEVPAGGRSDAPESVSRSGNRSEASQDTGGGAPSSGGSTTTTPPSSPPPSADDGSGSGDTGGDGGSGQGDEATQPAPSSPPPTAEQPRDPRLCLLVICLG</sequence>
<feature type="compositionally biased region" description="Low complexity" evidence="1">
    <location>
        <begin position="67"/>
        <end position="78"/>
    </location>
</feature>
<evidence type="ECO:0000313" key="2">
    <source>
        <dbReference type="EMBL" id="MDQ0486589.1"/>
    </source>
</evidence>
<feature type="compositionally biased region" description="Basic residues" evidence="1">
    <location>
        <begin position="131"/>
        <end position="145"/>
    </location>
</feature>
<organism evidence="2 3">
    <name type="scientific">Streptomyces thermodiastaticus</name>
    <dbReference type="NCBI Taxonomy" id="44061"/>
    <lineage>
        <taxon>Bacteria</taxon>
        <taxon>Bacillati</taxon>
        <taxon>Actinomycetota</taxon>
        <taxon>Actinomycetes</taxon>
        <taxon>Kitasatosporales</taxon>
        <taxon>Streptomycetaceae</taxon>
        <taxon>Streptomyces</taxon>
    </lineage>
</organism>
<evidence type="ECO:0000256" key="1">
    <source>
        <dbReference type="SAM" id="MobiDB-lite"/>
    </source>
</evidence>
<feature type="compositionally biased region" description="Gly residues" evidence="1">
    <location>
        <begin position="295"/>
        <end position="308"/>
    </location>
</feature>
<name>A0ABU0KB38_9ACTN</name>
<feature type="compositionally biased region" description="Basic and acidic residues" evidence="1">
    <location>
        <begin position="99"/>
        <end position="110"/>
    </location>
</feature>
<accession>A0ABU0KB38</accession>
<comment type="caution">
    <text evidence="2">The sequence shown here is derived from an EMBL/GenBank/DDBJ whole genome shotgun (WGS) entry which is preliminary data.</text>
</comment>